<dbReference type="CDD" id="cd05327">
    <property type="entry name" value="retinol-DH_like_SDR_c_like"/>
    <property type="match status" value="1"/>
</dbReference>
<dbReference type="Proteomes" id="UP000006727">
    <property type="component" value="Chromosome 17"/>
</dbReference>
<accession>A0A2K1J350</accession>
<dbReference type="InterPro" id="IPR002347">
    <property type="entry name" value="SDR_fam"/>
</dbReference>
<dbReference type="PaxDb" id="3218-PP1S392_35V6.1"/>
<dbReference type="OMA" id="MESHRIA"/>
<dbReference type="PRINTS" id="PR00081">
    <property type="entry name" value="GDHRDH"/>
</dbReference>
<evidence type="ECO:0000313" key="1">
    <source>
        <dbReference type="EMBL" id="PNR35950.1"/>
    </source>
</evidence>
<reference evidence="1 3" key="1">
    <citation type="journal article" date="2008" name="Science">
        <title>The Physcomitrella genome reveals evolutionary insights into the conquest of land by plants.</title>
        <authorList>
            <person name="Rensing S."/>
            <person name="Lang D."/>
            <person name="Zimmer A."/>
            <person name="Terry A."/>
            <person name="Salamov A."/>
            <person name="Shapiro H."/>
            <person name="Nishiyama T."/>
            <person name="Perroud P.-F."/>
            <person name="Lindquist E."/>
            <person name="Kamisugi Y."/>
            <person name="Tanahashi T."/>
            <person name="Sakakibara K."/>
            <person name="Fujita T."/>
            <person name="Oishi K."/>
            <person name="Shin-I T."/>
            <person name="Kuroki Y."/>
            <person name="Toyoda A."/>
            <person name="Suzuki Y."/>
            <person name="Hashimoto A."/>
            <person name="Yamaguchi K."/>
            <person name="Sugano A."/>
            <person name="Kohara Y."/>
            <person name="Fujiyama A."/>
            <person name="Anterola A."/>
            <person name="Aoki S."/>
            <person name="Ashton N."/>
            <person name="Barbazuk W.B."/>
            <person name="Barker E."/>
            <person name="Bennetzen J."/>
            <person name="Bezanilla M."/>
            <person name="Blankenship R."/>
            <person name="Cho S.H."/>
            <person name="Dutcher S."/>
            <person name="Estelle M."/>
            <person name="Fawcett J.A."/>
            <person name="Gundlach H."/>
            <person name="Hanada K."/>
            <person name="Heyl A."/>
            <person name="Hicks K.A."/>
            <person name="Hugh J."/>
            <person name="Lohr M."/>
            <person name="Mayer K."/>
            <person name="Melkozernov A."/>
            <person name="Murata T."/>
            <person name="Nelson D."/>
            <person name="Pils B."/>
            <person name="Prigge M."/>
            <person name="Reiss B."/>
            <person name="Renner T."/>
            <person name="Rombauts S."/>
            <person name="Rushton P."/>
            <person name="Sanderfoot A."/>
            <person name="Schween G."/>
            <person name="Shiu S.-H."/>
            <person name="Stueber K."/>
            <person name="Theodoulou F.L."/>
            <person name="Tu H."/>
            <person name="Van de Peer Y."/>
            <person name="Verrier P.J."/>
            <person name="Waters E."/>
            <person name="Wood A."/>
            <person name="Yang L."/>
            <person name="Cove D."/>
            <person name="Cuming A."/>
            <person name="Hasebe M."/>
            <person name="Lucas S."/>
            <person name="Mishler D.B."/>
            <person name="Reski R."/>
            <person name="Grigoriev I."/>
            <person name="Quatrano R.S."/>
            <person name="Boore J.L."/>
        </authorList>
    </citation>
    <scope>NUCLEOTIDE SEQUENCE [LARGE SCALE GENOMIC DNA]</scope>
    <source>
        <strain evidence="2 3">cv. Gransden 2004</strain>
    </source>
</reference>
<dbReference type="AlphaFoldDB" id="A0A2K1J350"/>
<proteinExistence type="predicted"/>
<sequence>MGSWWRYFMGTEGKSGFGSMSTAEDVTEGLNLEDYTAIVTGATAGIGLETARVLAKRGARVIFAVRNVKLGETLKAEFMKESPHARILVMHMNLSDLASVRAFAAKFKDSRLPLNILVNNGGISSTTGPQSTPDGLELMFATNFLGHFLLTELLLDTMRETAKESGIQGRIVIVSGHLHNFTPKGGIAFDKLINQNEIWGFSGYGQSKLAGILHGRELAERLTAEGANITVNSLHPGAVQTKLTHLDGFLGFLISKIAFHTSSKPTVDAAATQVYVATHPQVHGVTGKYFADYNEYELRGLAMDKKLQLKLWKWTEEYLKTH</sequence>
<dbReference type="STRING" id="3218.A0A2K1J350"/>
<dbReference type="Gene3D" id="3.40.50.720">
    <property type="entry name" value="NAD(P)-binding Rossmann-like Domain"/>
    <property type="match status" value="1"/>
</dbReference>
<dbReference type="SUPFAM" id="SSF51735">
    <property type="entry name" value="NAD(P)-binding Rossmann-fold domains"/>
    <property type="match status" value="1"/>
</dbReference>
<reference evidence="2" key="3">
    <citation type="submission" date="2020-12" db="UniProtKB">
        <authorList>
            <consortium name="EnsemblPlants"/>
        </authorList>
    </citation>
    <scope>IDENTIFICATION</scope>
</reference>
<keyword evidence="3" id="KW-1185">Reference proteome</keyword>
<gene>
    <name evidence="1" type="ORF">PHYPA_021800</name>
</gene>
<dbReference type="PANTHER" id="PTHR48476">
    <property type="entry name" value="SHORT-CHAIN DEHYDROGENASE TIC 32, CHLOROPLASTIC-LIKE"/>
    <property type="match status" value="1"/>
</dbReference>
<organism evidence="1">
    <name type="scientific">Physcomitrium patens</name>
    <name type="common">Spreading-leaved earth moss</name>
    <name type="synonym">Physcomitrella patens</name>
    <dbReference type="NCBI Taxonomy" id="3218"/>
    <lineage>
        <taxon>Eukaryota</taxon>
        <taxon>Viridiplantae</taxon>
        <taxon>Streptophyta</taxon>
        <taxon>Embryophyta</taxon>
        <taxon>Bryophyta</taxon>
        <taxon>Bryophytina</taxon>
        <taxon>Bryopsida</taxon>
        <taxon>Funariidae</taxon>
        <taxon>Funariales</taxon>
        <taxon>Funariaceae</taxon>
        <taxon>Physcomitrium</taxon>
    </lineage>
</organism>
<name>A0A2K1J350_PHYPA</name>
<protein>
    <submittedName>
        <fullName evidence="1 2">Uncharacterized protein</fullName>
    </submittedName>
</protein>
<dbReference type="EnsemblPlants" id="Pp3c17_8260V3.1">
    <property type="protein sequence ID" value="Pp3c17_8260V3.1"/>
    <property type="gene ID" value="Pp3c17_8260"/>
</dbReference>
<evidence type="ECO:0000313" key="2">
    <source>
        <dbReference type="EnsemblPlants" id="Pp3c17_8260V3.1"/>
    </source>
</evidence>
<dbReference type="Pfam" id="PF00106">
    <property type="entry name" value="adh_short"/>
    <property type="match status" value="1"/>
</dbReference>
<dbReference type="InterPro" id="IPR036291">
    <property type="entry name" value="NAD(P)-bd_dom_sf"/>
</dbReference>
<dbReference type="EMBL" id="ABEU02000017">
    <property type="protein sequence ID" value="PNR35950.1"/>
    <property type="molecule type" value="Genomic_DNA"/>
</dbReference>
<dbReference type="PANTHER" id="PTHR48476:SF1">
    <property type="entry name" value="SHORT-CHAIN DEHYDROGENASE TIC 32, CHLOROPLASTIC-LIKE"/>
    <property type="match status" value="1"/>
</dbReference>
<dbReference type="InParanoid" id="A0A2K1J350"/>
<reference evidence="1 3" key="2">
    <citation type="journal article" date="2018" name="Plant J.">
        <title>The Physcomitrella patens chromosome-scale assembly reveals moss genome structure and evolution.</title>
        <authorList>
            <person name="Lang D."/>
            <person name="Ullrich K.K."/>
            <person name="Murat F."/>
            <person name="Fuchs J."/>
            <person name="Jenkins J."/>
            <person name="Haas F.B."/>
            <person name="Piednoel M."/>
            <person name="Gundlach H."/>
            <person name="Van Bel M."/>
            <person name="Meyberg R."/>
            <person name="Vives C."/>
            <person name="Morata J."/>
            <person name="Symeonidi A."/>
            <person name="Hiss M."/>
            <person name="Muchero W."/>
            <person name="Kamisugi Y."/>
            <person name="Saleh O."/>
            <person name="Blanc G."/>
            <person name="Decker E.L."/>
            <person name="van Gessel N."/>
            <person name="Grimwood J."/>
            <person name="Hayes R.D."/>
            <person name="Graham S.W."/>
            <person name="Gunter L.E."/>
            <person name="McDaniel S.F."/>
            <person name="Hoernstein S.N.W."/>
            <person name="Larsson A."/>
            <person name="Li F.W."/>
            <person name="Perroud P.F."/>
            <person name="Phillips J."/>
            <person name="Ranjan P."/>
            <person name="Rokshar D.S."/>
            <person name="Rothfels C.J."/>
            <person name="Schneider L."/>
            <person name="Shu S."/>
            <person name="Stevenson D.W."/>
            <person name="Thummler F."/>
            <person name="Tillich M."/>
            <person name="Villarreal Aguilar J.C."/>
            <person name="Widiez T."/>
            <person name="Wong G.K."/>
            <person name="Wymore A."/>
            <person name="Zhang Y."/>
            <person name="Zimmer A.D."/>
            <person name="Quatrano R.S."/>
            <person name="Mayer K.F.X."/>
            <person name="Goodstein D."/>
            <person name="Casacuberta J.M."/>
            <person name="Vandepoele K."/>
            <person name="Reski R."/>
            <person name="Cuming A.C."/>
            <person name="Tuskan G.A."/>
            <person name="Maumus F."/>
            <person name="Salse J."/>
            <person name="Schmutz J."/>
            <person name="Rensing S.A."/>
        </authorList>
    </citation>
    <scope>NUCLEOTIDE SEQUENCE [LARGE SCALE GENOMIC DNA]</scope>
    <source>
        <strain evidence="2 3">cv. Gransden 2004</strain>
    </source>
</reference>
<dbReference type="Gramene" id="Pp3c17_8260V3.1">
    <property type="protein sequence ID" value="Pp3c17_8260V3.1"/>
    <property type="gene ID" value="Pp3c17_8260"/>
</dbReference>
<evidence type="ECO:0000313" key="3">
    <source>
        <dbReference type="Proteomes" id="UP000006727"/>
    </source>
</evidence>
<dbReference type="InterPro" id="IPR055280">
    <property type="entry name" value="TIC32"/>
</dbReference>